<dbReference type="RefSeq" id="WP_138328110.1">
    <property type="nucleotide sequence ID" value="NZ_VCDI01000016.1"/>
</dbReference>
<dbReference type="SUPFAM" id="SSF53850">
    <property type="entry name" value="Periplasmic binding protein-like II"/>
    <property type="match status" value="1"/>
</dbReference>
<evidence type="ECO:0008006" key="4">
    <source>
        <dbReference type="Google" id="ProtNLM"/>
    </source>
</evidence>
<comment type="caution">
    <text evidence="2">The sequence shown here is derived from an EMBL/GenBank/DDBJ whole genome shotgun (WGS) entry which is preliminary data.</text>
</comment>
<evidence type="ECO:0000313" key="2">
    <source>
        <dbReference type="EMBL" id="TLU70513.1"/>
    </source>
</evidence>
<dbReference type="Gene3D" id="3.40.190.10">
    <property type="entry name" value="Periplasmic binding protein-like II"/>
    <property type="match status" value="1"/>
</dbReference>
<name>A0A5R9J0Z9_9PROT</name>
<proteinExistence type="predicted"/>
<evidence type="ECO:0000256" key="1">
    <source>
        <dbReference type="SAM" id="MobiDB-lite"/>
    </source>
</evidence>
<sequence>MVFSGDSITRSAAIAALNAADRQWRIAFSSESLLSLVVALRSGFGVSAQTSMLAGPELEAAPRAAELPLLQETEVVVLVRGRTRRGRLEPSWPIGAAGPSAGTRAAD</sequence>
<feature type="region of interest" description="Disordered" evidence="1">
    <location>
        <begin position="88"/>
        <end position="107"/>
    </location>
</feature>
<accession>A0A5R9J0Z9</accession>
<dbReference type="AlphaFoldDB" id="A0A5R9J0Z9"/>
<protein>
    <recommendedName>
        <fullName evidence="4">LysR substrate-binding domain-containing protein</fullName>
    </recommendedName>
</protein>
<evidence type="ECO:0000313" key="3">
    <source>
        <dbReference type="Proteomes" id="UP000305654"/>
    </source>
</evidence>
<organism evidence="2 3">
    <name type="scientific">Lichenicoccus roseus</name>
    <dbReference type="NCBI Taxonomy" id="2683649"/>
    <lineage>
        <taxon>Bacteria</taxon>
        <taxon>Pseudomonadati</taxon>
        <taxon>Pseudomonadota</taxon>
        <taxon>Alphaproteobacteria</taxon>
        <taxon>Acetobacterales</taxon>
        <taxon>Acetobacteraceae</taxon>
        <taxon>Lichenicoccus</taxon>
    </lineage>
</organism>
<dbReference type="EMBL" id="VCDI01000016">
    <property type="protein sequence ID" value="TLU70513.1"/>
    <property type="molecule type" value="Genomic_DNA"/>
</dbReference>
<dbReference type="Proteomes" id="UP000305654">
    <property type="component" value="Unassembled WGS sequence"/>
</dbReference>
<gene>
    <name evidence="2" type="ORF">FE263_21550</name>
</gene>
<keyword evidence="3" id="KW-1185">Reference proteome</keyword>
<reference evidence="2 3" key="1">
    <citation type="submission" date="2019-05" db="EMBL/GenBank/DDBJ databases">
        <authorList>
            <person name="Pankratov T."/>
            <person name="Grouzdev D."/>
        </authorList>
    </citation>
    <scope>NUCLEOTIDE SEQUENCE [LARGE SCALE GENOMIC DNA]</scope>
    <source>
        <strain evidence="2 3">KEBCLARHB70R</strain>
    </source>
</reference>